<dbReference type="PROSITE" id="PS51379">
    <property type="entry name" value="4FE4S_FER_2"/>
    <property type="match status" value="1"/>
</dbReference>
<keyword evidence="8" id="KW-0249">Electron transport</keyword>
<evidence type="ECO:0000256" key="8">
    <source>
        <dbReference type="ARBA" id="ARBA00022982"/>
    </source>
</evidence>
<dbReference type="PROSITE" id="PS00198">
    <property type="entry name" value="4FE4S_FER_1"/>
    <property type="match status" value="1"/>
</dbReference>
<evidence type="ECO:0000256" key="6">
    <source>
        <dbReference type="ARBA" id="ARBA00022714"/>
    </source>
</evidence>
<dbReference type="OrthoDB" id="9804391at2"/>
<evidence type="ECO:0000256" key="3">
    <source>
        <dbReference type="ARBA" id="ARBA00017261"/>
    </source>
</evidence>
<dbReference type="InterPro" id="IPR001041">
    <property type="entry name" value="2Fe-2S_ferredoxin-type"/>
</dbReference>
<dbReference type="InterPro" id="IPR006058">
    <property type="entry name" value="2Fe2S_fd_BS"/>
</dbReference>
<keyword evidence="6 15" id="KW-0001">2Fe-2S</keyword>
<dbReference type="InterPro" id="IPR036010">
    <property type="entry name" value="2Fe-2S_ferredoxin-like_sf"/>
</dbReference>
<evidence type="ECO:0000256" key="10">
    <source>
        <dbReference type="ARBA" id="ARBA00023004"/>
    </source>
</evidence>
<dbReference type="SUPFAM" id="SSF54292">
    <property type="entry name" value="2Fe-2S ferredoxin-like"/>
    <property type="match status" value="1"/>
</dbReference>
<dbReference type="EMBL" id="JNUR01000043">
    <property type="protein sequence ID" value="KPH49765.1"/>
    <property type="molecule type" value="Genomic_DNA"/>
</dbReference>
<evidence type="ECO:0000256" key="14">
    <source>
        <dbReference type="ARBA" id="ARBA00066269"/>
    </source>
</evidence>
<dbReference type="PATRIC" id="fig|35818.10.peg.1367"/>
<comment type="cofactor">
    <cofactor evidence="15">
        <name>[2Fe-2S] cluster</name>
        <dbReference type="ChEBI" id="CHEBI:190135"/>
    </cofactor>
    <text evidence="15">Binds 1 [2Fe-2S] cluster.</text>
</comment>
<dbReference type="PROSITE" id="PS00197">
    <property type="entry name" value="2FE2S_FER_1"/>
    <property type="match status" value="1"/>
</dbReference>
<keyword evidence="5" id="KW-0816">Tricarboxylic acid cycle</keyword>
<evidence type="ECO:0000259" key="16">
    <source>
        <dbReference type="PROSITE" id="PS51085"/>
    </source>
</evidence>
<dbReference type="InterPro" id="IPR050573">
    <property type="entry name" value="SDH/FRD_Iron-Sulfur"/>
</dbReference>
<dbReference type="Pfam" id="PF13085">
    <property type="entry name" value="Fer2_3"/>
    <property type="match status" value="1"/>
</dbReference>
<evidence type="ECO:0000256" key="2">
    <source>
        <dbReference type="ARBA" id="ARBA00012792"/>
    </source>
</evidence>
<dbReference type="PANTHER" id="PTHR11921">
    <property type="entry name" value="SUCCINATE DEHYDROGENASE IRON-SULFUR PROTEIN"/>
    <property type="match status" value="1"/>
</dbReference>
<dbReference type="InterPro" id="IPR009051">
    <property type="entry name" value="Helical_ferredxn"/>
</dbReference>
<dbReference type="GO" id="GO:0009055">
    <property type="term" value="F:electron transfer activity"/>
    <property type="evidence" value="ECO:0007669"/>
    <property type="project" value="InterPro"/>
</dbReference>
<organism evidence="19 22">
    <name type="scientific">Helicobacter pullorum</name>
    <dbReference type="NCBI Taxonomy" id="35818"/>
    <lineage>
        <taxon>Bacteria</taxon>
        <taxon>Pseudomonadati</taxon>
        <taxon>Campylobacterota</taxon>
        <taxon>Epsilonproteobacteria</taxon>
        <taxon>Campylobacterales</taxon>
        <taxon>Helicobacteraceae</taxon>
        <taxon>Helicobacter</taxon>
    </lineage>
</organism>
<dbReference type="GO" id="GO:0006099">
    <property type="term" value="P:tricarboxylic acid cycle"/>
    <property type="evidence" value="ECO:0007669"/>
    <property type="project" value="UniProtKB-KW"/>
</dbReference>
<feature type="domain" description="4Fe-4S ferredoxin-type" evidence="17">
    <location>
        <begin position="151"/>
        <end position="180"/>
    </location>
</feature>
<evidence type="ECO:0000259" key="17">
    <source>
        <dbReference type="PROSITE" id="PS51379"/>
    </source>
</evidence>
<comment type="cofactor">
    <cofactor evidence="15">
        <name>[3Fe-4S] cluster</name>
        <dbReference type="ChEBI" id="CHEBI:21137"/>
    </cofactor>
    <text evidence="15">Binds 1 [3Fe-4S] cluster.</text>
</comment>
<dbReference type="InterPro" id="IPR017900">
    <property type="entry name" value="4Fe4S_Fe_S_CS"/>
</dbReference>
<evidence type="ECO:0000313" key="20">
    <source>
        <dbReference type="EMBL" id="STQ88532.1"/>
    </source>
</evidence>
<dbReference type="STRING" id="35818.HPU229336_06740"/>
<keyword evidence="7 15" id="KW-0479">Metal-binding</keyword>
<dbReference type="Proteomes" id="UP000037997">
    <property type="component" value="Unassembled WGS sequence"/>
</dbReference>
<evidence type="ECO:0000256" key="15">
    <source>
        <dbReference type="RuleBase" id="RU361237"/>
    </source>
</evidence>
<dbReference type="GO" id="GO:0051539">
    <property type="term" value="F:4 iron, 4 sulfur cluster binding"/>
    <property type="evidence" value="ECO:0007669"/>
    <property type="project" value="UniProtKB-KW"/>
</dbReference>
<dbReference type="GO" id="GO:0022904">
    <property type="term" value="P:respiratory electron transport chain"/>
    <property type="evidence" value="ECO:0007669"/>
    <property type="project" value="TreeGrafter"/>
</dbReference>
<evidence type="ECO:0000256" key="5">
    <source>
        <dbReference type="ARBA" id="ARBA00022532"/>
    </source>
</evidence>
<dbReference type="Gene3D" id="3.10.20.30">
    <property type="match status" value="1"/>
</dbReference>
<dbReference type="SUPFAM" id="SSF46548">
    <property type="entry name" value="alpha-helical ferredoxin"/>
    <property type="match status" value="1"/>
</dbReference>
<evidence type="ECO:0000256" key="11">
    <source>
        <dbReference type="ARBA" id="ARBA00023014"/>
    </source>
</evidence>
<name>A0A0N1MN43_9HELI</name>
<dbReference type="GO" id="GO:0051538">
    <property type="term" value="F:3 iron, 4 sulfur cluster binding"/>
    <property type="evidence" value="ECO:0007669"/>
    <property type="project" value="UniProtKB-KW"/>
</dbReference>
<dbReference type="Proteomes" id="UP000255269">
    <property type="component" value="Unassembled WGS sequence"/>
</dbReference>
<dbReference type="InterPro" id="IPR004489">
    <property type="entry name" value="Succ_DH/fum_Rdtase_Fe-S"/>
</dbReference>
<dbReference type="RefSeq" id="WP_005023503.1">
    <property type="nucleotide sequence ID" value="NZ_CABKNZ010000038.1"/>
</dbReference>
<keyword evidence="11 15" id="KW-0411">Iron-sulfur</keyword>
<dbReference type="InterPro" id="IPR012675">
    <property type="entry name" value="Beta-grasp_dom_sf"/>
</dbReference>
<dbReference type="GeneID" id="93195999"/>
<evidence type="ECO:0000313" key="18">
    <source>
        <dbReference type="EMBL" id="KPH49765.1"/>
    </source>
</evidence>
<evidence type="ECO:0000256" key="1">
    <source>
        <dbReference type="ARBA" id="ARBA00009433"/>
    </source>
</evidence>
<dbReference type="Proteomes" id="UP000037800">
    <property type="component" value="Unassembled WGS sequence"/>
</dbReference>
<keyword evidence="8" id="KW-0813">Transport</keyword>
<evidence type="ECO:0000256" key="12">
    <source>
        <dbReference type="ARBA" id="ARBA00023291"/>
    </source>
</evidence>
<reference evidence="21 22" key="1">
    <citation type="submission" date="2014-06" db="EMBL/GenBank/DDBJ databases">
        <title>Helicobacter pullorum isolates in fresh chicken meat - phenotypic and genotypic features.</title>
        <authorList>
            <person name="Borges V."/>
            <person name="Santos A."/>
            <person name="Correia C.B."/>
            <person name="Saraiva M."/>
            <person name="Menard A."/>
            <person name="Vieira L."/>
            <person name="Sampaio D.A."/>
            <person name="Gomes J.P."/>
            <person name="Oleastro M."/>
        </authorList>
    </citation>
    <scope>NUCLEOTIDE SEQUENCE [LARGE SCALE GENOMIC DNA]</scope>
    <source>
        <strain evidence="19 22">229334/12</strain>
        <strain evidence="18 21">229336/12</strain>
    </source>
</reference>
<dbReference type="NCBIfam" id="NF010071">
    <property type="entry name" value="PRK13552.1"/>
    <property type="match status" value="1"/>
</dbReference>
<dbReference type="GO" id="GO:0051537">
    <property type="term" value="F:2 iron, 2 sulfur cluster binding"/>
    <property type="evidence" value="ECO:0007669"/>
    <property type="project" value="UniProtKB-KW"/>
</dbReference>
<comment type="catalytic activity">
    <reaction evidence="13 15">
        <text>a menaquinone + succinate = a menaquinol + fumarate</text>
        <dbReference type="Rhea" id="RHEA:27834"/>
        <dbReference type="Rhea" id="RHEA-COMP:9537"/>
        <dbReference type="Rhea" id="RHEA-COMP:9539"/>
        <dbReference type="ChEBI" id="CHEBI:16374"/>
        <dbReference type="ChEBI" id="CHEBI:18151"/>
        <dbReference type="ChEBI" id="CHEBI:29806"/>
        <dbReference type="ChEBI" id="CHEBI:30031"/>
        <dbReference type="EC" id="1.3.5.1"/>
    </reaction>
</comment>
<comment type="cofactor">
    <cofactor evidence="15">
        <name>[4Fe-4S] cluster</name>
        <dbReference type="ChEBI" id="CHEBI:49883"/>
    </cofactor>
    <text evidence="15">Binds 1 [4Fe-4S] cluster.</text>
</comment>
<dbReference type="InterPro" id="IPR025192">
    <property type="entry name" value="Succ_DH/fum_Rdtase_N"/>
</dbReference>
<dbReference type="GO" id="GO:0008177">
    <property type="term" value="F:succinate dehydrogenase (quinone) activity"/>
    <property type="evidence" value="ECO:0007669"/>
    <property type="project" value="UniProtKB-EC"/>
</dbReference>
<dbReference type="FunFam" id="1.10.1060.10:FF:000003">
    <property type="entry name" value="Succinate dehydrogenase iron-sulfur subunit"/>
    <property type="match status" value="1"/>
</dbReference>
<comment type="subunit">
    <text evidence="14">Part of an enzyme complex containing three subunits: a flavoprotein (frdA), an iron-sulfur protein (frdB), and diheme cytochrome b (frdC).</text>
</comment>
<dbReference type="NCBIfam" id="TIGR00384">
    <property type="entry name" value="dhsB"/>
    <property type="match status" value="1"/>
</dbReference>
<protein>
    <recommendedName>
        <fullName evidence="3 15">Fumarate reductase iron-sulfur subunit</fullName>
        <ecNumber evidence="2 15">1.3.5.1</ecNumber>
    </recommendedName>
</protein>
<dbReference type="EMBL" id="UGJF01000001">
    <property type="protein sequence ID" value="STQ88532.1"/>
    <property type="molecule type" value="Genomic_DNA"/>
</dbReference>
<keyword evidence="12 15" id="KW-0003">3Fe-4S</keyword>
<reference evidence="20 23" key="2">
    <citation type="submission" date="2018-06" db="EMBL/GenBank/DDBJ databases">
        <authorList>
            <consortium name="Pathogen Informatics"/>
            <person name="Doyle S."/>
        </authorList>
    </citation>
    <scope>NUCLEOTIDE SEQUENCE [LARGE SCALE GENOMIC DNA]</scope>
    <source>
        <strain evidence="20 23">NCTC13156</strain>
    </source>
</reference>
<evidence type="ECO:0000313" key="19">
    <source>
        <dbReference type="EMBL" id="KPH54827.1"/>
    </source>
</evidence>
<dbReference type="Gene3D" id="1.10.1060.10">
    <property type="entry name" value="Alpha-helical ferredoxin"/>
    <property type="match status" value="1"/>
</dbReference>
<dbReference type="EMBL" id="JNOC01000080">
    <property type="protein sequence ID" value="KPH54827.1"/>
    <property type="molecule type" value="Genomic_DNA"/>
</dbReference>
<evidence type="ECO:0000313" key="22">
    <source>
        <dbReference type="Proteomes" id="UP000037997"/>
    </source>
</evidence>
<evidence type="ECO:0000256" key="13">
    <source>
        <dbReference type="ARBA" id="ARBA00034412"/>
    </source>
</evidence>
<dbReference type="PANTHER" id="PTHR11921:SF36">
    <property type="entry name" value="FUMARATE REDUCTASE IRON-SULFUR SUBUNIT"/>
    <property type="match status" value="1"/>
</dbReference>
<evidence type="ECO:0000256" key="9">
    <source>
        <dbReference type="ARBA" id="ARBA00023002"/>
    </source>
</evidence>
<keyword evidence="10 15" id="KW-0408">Iron</keyword>
<dbReference type="AlphaFoldDB" id="A0A0N1MN43"/>
<keyword evidence="9 20" id="KW-0560">Oxidoreductase</keyword>
<gene>
    <name evidence="19" type="primary">frdB</name>
    <name evidence="19" type="ORF">HPU229334_12185</name>
    <name evidence="18" type="ORF">HPU229336_06740</name>
    <name evidence="20" type="ORF">NCTC13156_01372</name>
</gene>
<dbReference type="PROSITE" id="PS51085">
    <property type="entry name" value="2FE2S_FER_2"/>
    <property type="match status" value="1"/>
</dbReference>
<proteinExistence type="inferred from homology"/>
<sequence length="248" mass="27943">MSGAVENSNRTLTIRVLKFDPNSAISKPHFVEYKLQEAHSMTIFIVLNMIKEQFDPDLSFDFVCRAGICGSCGMMINGRPRLACRTLTKDFPDGVITLMPLPAFKLIKDLSVDTGNWFNGMSKRVESWIHAQEKSEEHMSQLEERVEPEVAQEVFELDRCIECGCCIASCGTKLMREDFVGAAGLNRVVRFMLDPHDERTDADYYELVGDDNGVFGCMSLLACHDVCPKNLPLQSKIAYLRRKMATAK</sequence>
<comment type="similarity">
    <text evidence="1 15">Belongs to the succinate dehydrogenase/fumarate reductase iron-sulfur protein family.</text>
</comment>
<dbReference type="GO" id="GO:0046872">
    <property type="term" value="F:metal ion binding"/>
    <property type="evidence" value="ECO:0007669"/>
    <property type="project" value="UniProtKB-KW"/>
</dbReference>
<evidence type="ECO:0000256" key="7">
    <source>
        <dbReference type="ARBA" id="ARBA00022723"/>
    </source>
</evidence>
<dbReference type="EC" id="1.3.5.1" evidence="2 15"/>
<dbReference type="Pfam" id="PF13183">
    <property type="entry name" value="Fer4_8"/>
    <property type="match status" value="1"/>
</dbReference>
<evidence type="ECO:0000256" key="4">
    <source>
        <dbReference type="ARBA" id="ARBA00022485"/>
    </source>
</evidence>
<evidence type="ECO:0000313" key="23">
    <source>
        <dbReference type="Proteomes" id="UP000255269"/>
    </source>
</evidence>
<accession>A0A0N1MN43</accession>
<keyword evidence="4 15" id="KW-0004">4Fe-4S</keyword>
<evidence type="ECO:0000313" key="21">
    <source>
        <dbReference type="Proteomes" id="UP000037800"/>
    </source>
</evidence>
<feature type="domain" description="2Fe-2S ferredoxin-type" evidence="16">
    <location>
        <begin position="15"/>
        <end position="102"/>
    </location>
</feature>
<dbReference type="InterPro" id="IPR017896">
    <property type="entry name" value="4Fe4S_Fe-S-bd"/>
</dbReference>